<reference evidence="7" key="1">
    <citation type="journal article" date="2020" name="New Phytol.">
        <title>Comparative genomics reveals dynamic genome evolution in host specialist ectomycorrhizal fungi.</title>
        <authorList>
            <person name="Lofgren L.A."/>
            <person name="Nguyen N.H."/>
            <person name="Vilgalys R."/>
            <person name="Ruytinx J."/>
            <person name="Liao H.L."/>
            <person name="Branco S."/>
            <person name="Kuo A."/>
            <person name="LaButti K."/>
            <person name="Lipzen A."/>
            <person name="Andreopoulos W."/>
            <person name="Pangilinan J."/>
            <person name="Riley R."/>
            <person name="Hundley H."/>
            <person name="Na H."/>
            <person name="Barry K."/>
            <person name="Grigoriev I.V."/>
            <person name="Stajich J.E."/>
            <person name="Kennedy P.G."/>
        </authorList>
    </citation>
    <scope>NUCLEOTIDE SEQUENCE</scope>
    <source>
        <strain evidence="7">MN1</strain>
    </source>
</reference>
<proteinExistence type="inferred from homology"/>
<evidence type="ECO:0000256" key="6">
    <source>
        <dbReference type="RuleBase" id="RU367008"/>
    </source>
</evidence>
<comment type="subcellular location">
    <subcellularLocation>
        <location evidence="1 6">Membrane</location>
        <topology evidence="1 6">Multi-pass membrane protein</topology>
    </subcellularLocation>
</comment>
<comment type="function">
    <text evidence="6">Subunit of the oligosaccharyl transferase (OST) complex that catalyzes the initial transfer of a defined glycan (Glc(3)Man(9)GlcNAc(2) in eukaryotes) from the lipid carrier dolichol-pyrophosphate to an asparagine residue within an Asn-X-Ser/Thr consensus motif in nascent polypeptide chains, the first step in protein N-glycosylation. N-glycosylation occurs cotranslationally and the complex associates with the Sec61 complex at the channel-forming translocon complex that mediates protein translocation across the endoplasmic reticulum (ER). All subunits are required for a maximal enzyme activity.</text>
</comment>
<sequence>MSAAVMDSYEAIQALHKSLPPFSPYVPASLLPSIALILLASTFALAFYFSTLPKDTFPLRETAVASLASVLGGFGVVALFCSVGVNV</sequence>
<evidence type="ECO:0000313" key="7">
    <source>
        <dbReference type="EMBL" id="KAG1814404.1"/>
    </source>
</evidence>
<name>A0A9P7E8K1_9AGAM</name>
<evidence type="ECO:0000256" key="4">
    <source>
        <dbReference type="ARBA" id="ARBA00022989"/>
    </source>
</evidence>
<feature type="transmembrane region" description="Helical" evidence="6">
    <location>
        <begin position="62"/>
        <end position="85"/>
    </location>
</feature>
<comment type="caution">
    <text evidence="7">The sequence shown here is derived from an EMBL/GenBank/DDBJ whole genome shotgun (WGS) entry which is preliminary data.</text>
</comment>
<dbReference type="RefSeq" id="XP_041191865.1">
    <property type="nucleotide sequence ID" value="XM_041340368.1"/>
</dbReference>
<comment type="similarity">
    <text evidence="2 6">Belongs to the OST5 family.</text>
</comment>
<gene>
    <name evidence="7" type="ORF">BJ212DRAFT_1482135</name>
</gene>
<dbReference type="GO" id="GO:0006487">
    <property type="term" value="P:protein N-linked glycosylation"/>
    <property type="evidence" value="ECO:0007669"/>
    <property type="project" value="UniProtKB-UniRule"/>
</dbReference>
<evidence type="ECO:0000256" key="1">
    <source>
        <dbReference type="ARBA" id="ARBA00004141"/>
    </source>
</evidence>
<dbReference type="Pfam" id="PF05251">
    <property type="entry name" value="Ost5"/>
    <property type="match status" value="1"/>
</dbReference>
<evidence type="ECO:0000256" key="5">
    <source>
        <dbReference type="ARBA" id="ARBA00023136"/>
    </source>
</evidence>
<protein>
    <recommendedName>
        <fullName evidence="6">Dolichyl-diphosphooligosaccharide-protein glycosyltransferase subunit OST5</fullName>
    </recommendedName>
</protein>
<dbReference type="EMBL" id="JABBWG010000021">
    <property type="protein sequence ID" value="KAG1814404.1"/>
    <property type="molecule type" value="Genomic_DNA"/>
</dbReference>
<feature type="transmembrane region" description="Helical" evidence="6">
    <location>
        <begin position="30"/>
        <end position="50"/>
    </location>
</feature>
<dbReference type="InterPro" id="IPR007915">
    <property type="entry name" value="TMEM258/Ost5"/>
</dbReference>
<dbReference type="OrthoDB" id="2503643at2759"/>
<evidence type="ECO:0000256" key="3">
    <source>
        <dbReference type="ARBA" id="ARBA00022692"/>
    </source>
</evidence>
<keyword evidence="3 6" id="KW-0812">Transmembrane</keyword>
<keyword evidence="8" id="KW-1185">Reference proteome</keyword>
<organism evidence="7 8">
    <name type="scientific">Suillus subaureus</name>
    <dbReference type="NCBI Taxonomy" id="48587"/>
    <lineage>
        <taxon>Eukaryota</taxon>
        <taxon>Fungi</taxon>
        <taxon>Dikarya</taxon>
        <taxon>Basidiomycota</taxon>
        <taxon>Agaricomycotina</taxon>
        <taxon>Agaricomycetes</taxon>
        <taxon>Agaricomycetidae</taxon>
        <taxon>Boletales</taxon>
        <taxon>Suillineae</taxon>
        <taxon>Suillaceae</taxon>
        <taxon>Suillus</taxon>
    </lineage>
</organism>
<accession>A0A9P7E8K1</accession>
<comment type="subunit">
    <text evidence="6">Component of the oligosaccharyltransferase (OST) complex.</text>
</comment>
<keyword evidence="5 6" id="KW-0472">Membrane</keyword>
<dbReference type="AlphaFoldDB" id="A0A9P7E8K1"/>
<keyword evidence="4 6" id="KW-1133">Transmembrane helix</keyword>
<evidence type="ECO:0000256" key="2">
    <source>
        <dbReference type="ARBA" id="ARBA00009825"/>
    </source>
</evidence>
<dbReference type="GO" id="GO:0008250">
    <property type="term" value="C:oligosaccharyltransferase complex"/>
    <property type="evidence" value="ECO:0007669"/>
    <property type="project" value="UniProtKB-UniRule"/>
</dbReference>
<dbReference type="Proteomes" id="UP000807769">
    <property type="component" value="Unassembled WGS sequence"/>
</dbReference>
<dbReference type="GeneID" id="64634384"/>
<evidence type="ECO:0000313" key="8">
    <source>
        <dbReference type="Proteomes" id="UP000807769"/>
    </source>
</evidence>